<organism evidence="2 3">
    <name type="scientific">Acidithrix ferrooxidans</name>
    <dbReference type="NCBI Taxonomy" id="1280514"/>
    <lineage>
        <taxon>Bacteria</taxon>
        <taxon>Bacillati</taxon>
        <taxon>Actinomycetota</taxon>
        <taxon>Acidimicrobiia</taxon>
        <taxon>Acidimicrobiales</taxon>
        <taxon>Acidimicrobiaceae</taxon>
        <taxon>Acidithrix</taxon>
    </lineage>
</organism>
<evidence type="ECO:0000259" key="1">
    <source>
        <dbReference type="SMART" id="SM00746"/>
    </source>
</evidence>
<dbReference type="Pfam" id="PF02625">
    <property type="entry name" value="XdhC_CoxI"/>
    <property type="match status" value="1"/>
</dbReference>
<dbReference type="InterPro" id="IPR052698">
    <property type="entry name" value="MoCofactor_Util/Proc"/>
</dbReference>
<dbReference type="OrthoDB" id="5242066at2"/>
<sequence length="297" mass="31754">MTRIDVMDRAAELRRQRVPFVLATVVRAQSPTSARPGDCAVILSDGTIEGFVGGSCALTTVKAESLRVLSREFSALLIISPHSTQSDENDSDGEVIRAFNPCLSGGTLEMFLEPSLPEPTIVIYGDSPIAQALLDAAAVVGFRPLEGTFMGSKELESDFVVIATHGIDEEPALIEALESKASYIGLVASRRRGAGVLSLLEDKGYDLSRIKSPAGLDIGGRTPGEIAISILAEIVTRRNSRSHRAETLAPNYPQIGIDPICGMDVVIDASAITVNLGGIDYYFCCNGCRVNFQKQHS</sequence>
<dbReference type="Gene3D" id="3.40.50.720">
    <property type="entry name" value="NAD(P)-binding Rossmann-like Domain"/>
    <property type="match status" value="1"/>
</dbReference>
<keyword evidence="2" id="KW-0560">Oxidoreductase</keyword>
<dbReference type="Pfam" id="PF13478">
    <property type="entry name" value="XdhC_C"/>
    <property type="match status" value="1"/>
</dbReference>
<dbReference type="EMBL" id="JXYS01000001">
    <property type="protein sequence ID" value="KJF19048.1"/>
    <property type="molecule type" value="Genomic_DNA"/>
</dbReference>
<dbReference type="STRING" id="1280514.AXFE_00850"/>
<dbReference type="AlphaFoldDB" id="A0A0D8HMA4"/>
<gene>
    <name evidence="2" type="primary">pucA1</name>
    <name evidence="2" type="ORF">AXFE_00850</name>
</gene>
<dbReference type="InterPro" id="IPR011017">
    <property type="entry name" value="TRASH_dom"/>
</dbReference>
<evidence type="ECO:0000313" key="2">
    <source>
        <dbReference type="EMBL" id="KJF19048.1"/>
    </source>
</evidence>
<dbReference type="EC" id="1.17.1.4" evidence="2"/>
<dbReference type="PANTHER" id="PTHR30388">
    <property type="entry name" value="ALDEHYDE OXIDOREDUCTASE MOLYBDENUM COFACTOR ASSEMBLY PROTEIN"/>
    <property type="match status" value="1"/>
</dbReference>
<comment type="caution">
    <text evidence="2">The sequence shown here is derived from an EMBL/GenBank/DDBJ whole genome shotgun (WGS) entry which is preliminary data.</text>
</comment>
<accession>A0A0D8HMA4</accession>
<proteinExistence type="predicted"/>
<dbReference type="SMART" id="SM00746">
    <property type="entry name" value="TRASH"/>
    <property type="match status" value="1"/>
</dbReference>
<dbReference type="InterPro" id="IPR003777">
    <property type="entry name" value="XdhC_CoxI"/>
</dbReference>
<feature type="domain" description="TRASH" evidence="1">
    <location>
        <begin position="258"/>
        <end position="296"/>
    </location>
</feature>
<dbReference type="RefSeq" id="WP_052603924.1">
    <property type="nucleotide sequence ID" value="NZ_JXYS01000001.1"/>
</dbReference>
<protein>
    <submittedName>
        <fullName evidence="2">Putative xanthine dehydrogenase subunit A</fullName>
        <ecNumber evidence="2">1.17.1.4</ecNumber>
    </submittedName>
</protein>
<dbReference type="PANTHER" id="PTHR30388:SF6">
    <property type="entry name" value="XANTHINE DEHYDROGENASE SUBUNIT A-RELATED"/>
    <property type="match status" value="1"/>
</dbReference>
<name>A0A0D8HMA4_9ACTN</name>
<evidence type="ECO:0000313" key="3">
    <source>
        <dbReference type="Proteomes" id="UP000032360"/>
    </source>
</evidence>
<dbReference type="GO" id="GO:0004854">
    <property type="term" value="F:xanthine dehydrogenase activity"/>
    <property type="evidence" value="ECO:0007669"/>
    <property type="project" value="UniProtKB-EC"/>
</dbReference>
<keyword evidence="3" id="KW-1185">Reference proteome</keyword>
<reference evidence="2 3" key="1">
    <citation type="submission" date="2015-01" db="EMBL/GenBank/DDBJ databases">
        <title>Draft genome of the acidophilic iron oxidizer Acidithrix ferrooxidans strain Py-F3.</title>
        <authorList>
            <person name="Poehlein A."/>
            <person name="Eisen S."/>
            <person name="Schloemann M."/>
            <person name="Johnson B.D."/>
            <person name="Daniel R."/>
            <person name="Muehling M."/>
        </authorList>
    </citation>
    <scope>NUCLEOTIDE SEQUENCE [LARGE SCALE GENOMIC DNA]</scope>
    <source>
        <strain evidence="2 3">Py-F3</strain>
    </source>
</reference>
<dbReference type="InterPro" id="IPR027051">
    <property type="entry name" value="XdhC_Rossmann_dom"/>
</dbReference>
<dbReference type="Proteomes" id="UP000032360">
    <property type="component" value="Unassembled WGS sequence"/>
</dbReference>